<dbReference type="STRING" id="391735.Veis_4392"/>
<accession>A1WR38</accession>
<evidence type="ECO:0008006" key="3">
    <source>
        <dbReference type="Google" id="ProtNLM"/>
    </source>
</evidence>
<protein>
    <recommendedName>
        <fullName evidence="3">DUF1640 domain-containing protein</fullName>
    </recommendedName>
</protein>
<organism evidence="1 2">
    <name type="scientific">Verminephrobacter eiseniae (strain EF01-2)</name>
    <dbReference type="NCBI Taxonomy" id="391735"/>
    <lineage>
        <taxon>Bacteria</taxon>
        <taxon>Pseudomonadati</taxon>
        <taxon>Pseudomonadota</taxon>
        <taxon>Betaproteobacteria</taxon>
        <taxon>Burkholderiales</taxon>
        <taxon>Comamonadaceae</taxon>
        <taxon>Verminephrobacter</taxon>
    </lineage>
</organism>
<dbReference type="OrthoDB" id="9133087at2"/>
<reference evidence="2" key="1">
    <citation type="submission" date="2006-12" db="EMBL/GenBank/DDBJ databases">
        <title>Complete sequence of chromosome 1 of Verminephrobacter eiseniae EF01-2.</title>
        <authorList>
            <person name="Copeland A."/>
            <person name="Lucas S."/>
            <person name="Lapidus A."/>
            <person name="Barry K."/>
            <person name="Detter J.C."/>
            <person name="Glavina del Rio T."/>
            <person name="Dalin E."/>
            <person name="Tice H."/>
            <person name="Pitluck S."/>
            <person name="Chertkov O."/>
            <person name="Brettin T."/>
            <person name="Bruce D."/>
            <person name="Han C."/>
            <person name="Tapia R."/>
            <person name="Gilna P."/>
            <person name="Schmutz J."/>
            <person name="Larimer F."/>
            <person name="Land M."/>
            <person name="Hauser L."/>
            <person name="Kyrpides N."/>
            <person name="Kim E."/>
            <person name="Stahl D."/>
            <person name="Richardson P."/>
        </authorList>
    </citation>
    <scope>NUCLEOTIDE SEQUENCE [LARGE SCALE GENOMIC DNA]</scope>
    <source>
        <strain evidence="2">EF01-2</strain>
    </source>
</reference>
<dbReference type="eggNOG" id="ENOG50334ZY">
    <property type="taxonomic scope" value="Bacteria"/>
</dbReference>
<dbReference type="KEGG" id="vei:Veis_4392"/>
<name>A1WR38_VEREI</name>
<dbReference type="HOGENOM" id="CLU_127685_0_1_4"/>
<evidence type="ECO:0000313" key="2">
    <source>
        <dbReference type="Proteomes" id="UP000000374"/>
    </source>
</evidence>
<dbReference type="RefSeq" id="WP_011812080.1">
    <property type="nucleotide sequence ID" value="NC_008786.1"/>
</dbReference>
<dbReference type="GeneID" id="76462705"/>
<sequence>MANIPFDTLKFVKTLEVAGVPAPQAEAFSAAVRDAHEFVDVATKRDIDDLRKEMETRFEKMTARFEEMELRLSIKLGTIVVVALGAFMALSKWAA</sequence>
<dbReference type="AlphaFoldDB" id="A1WR38"/>
<gene>
    <name evidence="1" type="ordered locus">Veis_4392</name>
</gene>
<proteinExistence type="predicted"/>
<keyword evidence="2" id="KW-1185">Reference proteome</keyword>
<evidence type="ECO:0000313" key="1">
    <source>
        <dbReference type="EMBL" id="ABM60095.1"/>
    </source>
</evidence>
<dbReference type="Proteomes" id="UP000000374">
    <property type="component" value="Chromosome"/>
</dbReference>
<dbReference type="EMBL" id="CP000542">
    <property type="protein sequence ID" value="ABM60095.1"/>
    <property type="molecule type" value="Genomic_DNA"/>
</dbReference>